<dbReference type="SMART" id="SM00028">
    <property type="entry name" value="TPR"/>
    <property type="match status" value="4"/>
</dbReference>
<dbReference type="PANTHER" id="PTHR44858:SF1">
    <property type="entry name" value="UDP-N-ACETYLGLUCOSAMINE--PEPTIDE N-ACETYLGLUCOSAMINYLTRANSFERASE SPINDLY-RELATED"/>
    <property type="match status" value="1"/>
</dbReference>
<dbReference type="Pfam" id="PF13432">
    <property type="entry name" value="TPR_16"/>
    <property type="match status" value="2"/>
</dbReference>
<dbReference type="InterPro" id="IPR019734">
    <property type="entry name" value="TPR_rpt"/>
</dbReference>
<sequence length="482" mass="54165">MRINTEVENSSSARDLSHAETLKKFGLFFQKMGELDLAVSVYSRVLDLGADSPELRYNFGAARLKQIRPTEALEHFKAAARREPSAHGIHLGMANSHQLLGDITAAEACLKQELLVNPEAADAAVNLGWILEEQNRVPEALMEYRKALYYEPNNPNLRWNHGLACLMLGDFAKGWRDYEFRWKARKKQKSEFNAPEWCGDPLEGRGLLLHTEQGFGDSIMFLRFARQLARARNRVSLQCQPQLKRLFNGVPELDTVVAPGDALPAFDVHAPLMSLPKLLKLQRETDHHSPPYISPVDASPSQLPGYKPGYKHIAVTWTSAPHSEITEKKSIPYPLFRNLFDTPGCQFYSVQINADATAVADMNQRSNVHDLRDHISDFADTAAILSQADLVISVDTATAHLAGALGRPSWTLLPHAADWRWRLHRNDTPWYPTMRLFRQSRTNQWNDVMEEIQHCLLNYGAELRTSELAGGVVEAANASAIS</sequence>
<gene>
    <name evidence="3" type="ORF">METZ01_LOCUS150342</name>
</gene>
<dbReference type="GO" id="GO:0016757">
    <property type="term" value="F:glycosyltransferase activity"/>
    <property type="evidence" value="ECO:0007669"/>
    <property type="project" value="InterPro"/>
</dbReference>
<reference evidence="3" key="1">
    <citation type="submission" date="2018-05" db="EMBL/GenBank/DDBJ databases">
        <authorList>
            <person name="Lanie J.A."/>
            <person name="Ng W.-L."/>
            <person name="Kazmierczak K.M."/>
            <person name="Andrzejewski T.M."/>
            <person name="Davidsen T.M."/>
            <person name="Wayne K.J."/>
            <person name="Tettelin H."/>
            <person name="Glass J.I."/>
            <person name="Rusch D."/>
            <person name="Podicherti R."/>
            <person name="Tsui H.-C.T."/>
            <person name="Winkler M.E."/>
        </authorList>
    </citation>
    <scope>NUCLEOTIDE SEQUENCE</scope>
</reference>
<dbReference type="InterPro" id="IPR050498">
    <property type="entry name" value="Ycf3"/>
</dbReference>
<keyword evidence="2" id="KW-0802">TPR repeat</keyword>
<dbReference type="InterPro" id="IPR011990">
    <property type="entry name" value="TPR-like_helical_dom_sf"/>
</dbReference>
<dbReference type="Gene3D" id="1.25.40.10">
    <property type="entry name" value="Tetratricopeptide repeat domain"/>
    <property type="match status" value="2"/>
</dbReference>
<keyword evidence="1" id="KW-0677">Repeat</keyword>
<dbReference type="AlphaFoldDB" id="A0A382A7G4"/>
<name>A0A382A7G4_9ZZZZ</name>
<protein>
    <submittedName>
        <fullName evidence="3">Uncharacterized protein</fullName>
    </submittedName>
</protein>
<proteinExistence type="predicted"/>
<organism evidence="3">
    <name type="scientific">marine metagenome</name>
    <dbReference type="NCBI Taxonomy" id="408172"/>
    <lineage>
        <taxon>unclassified sequences</taxon>
        <taxon>metagenomes</taxon>
        <taxon>ecological metagenomes</taxon>
    </lineage>
</organism>
<accession>A0A382A7G4</accession>
<dbReference type="Pfam" id="PF01075">
    <property type="entry name" value="Glyco_transf_9"/>
    <property type="match status" value="1"/>
</dbReference>
<dbReference type="PROSITE" id="PS50005">
    <property type="entry name" value="TPR"/>
    <property type="match status" value="2"/>
</dbReference>
<dbReference type="EMBL" id="UINC01024237">
    <property type="protein sequence ID" value="SVA97488.1"/>
    <property type="molecule type" value="Genomic_DNA"/>
</dbReference>
<dbReference type="PANTHER" id="PTHR44858">
    <property type="entry name" value="TETRATRICOPEPTIDE REPEAT PROTEIN 6"/>
    <property type="match status" value="1"/>
</dbReference>
<evidence type="ECO:0000256" key="1">
    <source>
        <dbReference type="ARBA" id="ARBA00022737"/>
    </source>
</evidence>
<dbReference type="InterPro" id="IPR002201">
    <property type="entry name" value="Glyco_trans_9"/>
</dbReference>
<dbReference type="SUPFAM" id="SSF53756">
    <property type="entry name" value="UDP-Glycosyltransferase/glycogen phosphorylase"/>
    <property type="match status" value="1"/>
</dbReference>
<dbReference type="SUPFAM" id="SSF48452">
    <property type="entry name" value="TPR-like"/>
    <property type="match status" value="1"/>
</dbReference>
<evidence type="ECO:0000313" key="3">
    <source>
        <dbReference type="EMBL" id="SVA97488.1"/>
    </source>
</evidence>
<dbReference type="Gene3D" id="3.40.50.2000">
    <property type="entry name" value="Glycogen Phosphorylase B"/>
    <property type="match status" value="1"/>
</dbReference>
<evidence type="ECO:0000256" key="2">
    <source>
        <dbReference type="ARBA" id="ARBA00022803"/>
    </source>
</evidence>